<protein>
    <submittedName>
        <fullName evidence="7">FAD/NAD(P)-binding domain-containing protein</fullName>
    </submittedName>
</protein>
<dbReference type="SUPFAM" id="SSF51905">
    <property type="entry name" value="FAD/NAD(P)-binding domain"/>
    <property type="match status" value="1"/>
</dbReference>
<evidence type="ECO:0000256" key="5">
    <source>
        <dbReference type="ARBA" id="ARBA00023033"/>
    </source>
</evidence>
<keyword evidence="8" id="KW-1185">Reference proteome</keyword>
<dbReference type="AlphaFoldDB" id="A0A8H6Z1I7"/>
<dbReference type="Gene3D" id="3.50.50.60">
    <property type="entry name" value="FAD/NAD(P)-binding domain"/>
    <property type="match status" value="1"/>
</dbReference>
<dbReference type="InterPro" id="IPR002938">
    <property type="entry name" value="FAD-bd"/>
</dbReference>
<comment type="caution">
    <text evidence="7">The sequence shown here is derived from an EMBL/GenBank/DDBJ whole genome shotgun (WGS) entry which is preliminary data.</text>
</comment>
<dbReference type="InterPro" id="IPR050493">
    <property type="entry name" value="FAD-dep_Monooxygenase_BioMet"/>
</dbReference>
<evidence type="ECO:0000256" key="4">
    <source>
        <dbReference type="ARBA" id="ARBA00023002"/>
    </source>
</evidence>
<dbReference type="InterPro" id="IPR036188">
    <property type="entry name" value="FAD/NAD-bd_sf"/>
</dbReference>
<accession>A0A8H6Z1I7</accession>
<feature type="domain" description="FAD-binding" evidence="6">
    <location>
        <begin position="9"/>
        <end position="371"/>
    </location>
</feature>
<reference evidence="7" key="1">
    <citation type="submission" date="2020-05" db="EMBL/GenBank/DDBJ databases">
        <title>Mycena genomes resolve the evolution of fungal bioluminescence.</title>
        <authorList>
            <person name="Tsai I.J."/>
        </authorList>
    </citation>
    <scope>NUCLEOTIDE SEQUENCE</scope>
    <source>
        <strain evidence="7">CCC161011</strain>
    </source>
</reference>
<evidence type="ECO:0000256" key="3">
    <source>
        <dbReference type="ARBA" id="ARBA00022827"/>
    </source>
</evidence>
<dbReference type="PRINTS" id="PR00420">
    <property type="entry name" value="RNGMNOXGNASE"/>
</dbReference>
<keyword evidence="2" id="KW-0285">Flavoprotein</keyword>
<dbReference type="Proteomes" id="UP000620124">
    <property type="component" value="Unassembled WGS sequence"/>
</dbReference>
<evidence type="ECO:0000256" key="2">
    <source>
        <dbReference type="ARBA" id="ARBA00022630"/>
    </source>
</evidence>
<evidence type="ECO:0000313" key="7">
    <source>
        <dbReference type="EMBL" id="KAF7369122.1"/>
    </source>
</evidence>
<name>A0A8H6Z1I7_9AGAR</name>
<keyword evidence="4" id="KW-0560">Oxidoreductase</keyword>
<evidence type="ECO:0000313" key="8">
    <source>
        <dbReference type="Proteomes" id="UP000620124"/>
    </source>
</evidence>
<dbReference type="PANTHER" id="PTHR13789:SF314">
    <property type="entry name" value="FAD-BINDING DOMAIN-CONTAINING PROTEIN"/>
    <property type="match status" value="1"/>
</dbReference>
<dbReference type="EMBL" id="JACAZI010000002">
    <property type="protein sequence ID" value="KAF7369122.1"/>
    <property type="molecule type" value="Genomic_DNA"/>
</dbReference>
<dbReference type="PANTHER" id="PTHR13789">
    <property type="entry name" value="MONOOXYGENASE"/>
    <property type="match status" value="1"/>
</dbReference>
<evidence type="ECO:0000256" key="1">
    <source>
        <dbReference type="ARBA" id="ARBA00007992"/>
    </source>
</evidence>
<comment type="similarity">
    <text evidence="1">Belongs to the paxM FAD-dependent monooxygenase family.</text>
</comment>
<dbReference type="Pfam" id="PF01494">
    <property type="entry name" value="FAD_binding_3"/>
    <property type="match status" value="1"/>
</dbReference>
<evidence type="ECO:0000259" key="6">
    <source>
        <dbReference type="Pfam" id="PF01494"/>
    </source>
</evidence>
<organism evidence="7 8">
    <name type="scientific">Mycena venus</name>
    <dbReference type="NCBI Taxonomy" id="2733690"/>
    <lineage>
        <taxon>Eukaryota</taxon>
        <taxon>Fungi</taxon>
        <taxon>Dikarya</taxon>
        <taxon>Basidiomycota</taxon>
        <taxon>Agaricomycotina</taxon>
        <taxon>Agaricomycetes</taxon>
        <taxon>Agaricomycetidae</taxon>
        <taxon>Agaricales</taxon>
        <taxon>Marasmiineae</taxon>
        <taxon>Mycenaceae</taxon>
        <taxon>Mycena</taxon>
    </lineage>
</organism>
<keyword evidence="5" id="KW-0503">Monooxygenase</keyword>
<proteinExistence type="inferred from homology"/>
<keyword evidence="3" id="KW-0274">FAD</keyword>
<dbReference type="GO" id="GO:0071949">
    <property type="term" value="F:FAD binding"/>
    <property type="evidence" value="ECO:0007669"/>
    <property type="project" value="InterPro"/>
</dbReference>
<dbReference type="OrthoDB" id="9993796at2759"/>
<dbReference type="GO" id="GO:0004497">
    <property type="term" value="F:monooxygenase activity"/>
    <property type="evidence" value="ECO:0007669"/>
    <property type="project" value="UniProtKB-KW"/>
</dbReference>
<gene>
    <name evidence="7" type="ORF">MVEN_00239400</name>
</gene>
<sequence>MATNASGLQILVVGGGLAGLAAASFLRKQHQVTVLERSKLDYSRNDYAISVAPNTQRLLLEQGMEMSNLEAAVLNYIWRCDADGTLISETLSESVARLGAASIFTRRSRLQAELQSLATGVRQPGNPARIIDEVRISAVDVAEGKITTESGETYRGDLIIGADGINSAVRDAVLSAKLGPVDVSGGGAAVPSGLVVYLCTVPRAGLRDDSLLAFQTREKSGMACFYGRDPRTRVFVFPADANNFQIAAYYPEDGWVEHFAQARSSIIKDVSVERTLQDFVDFHPSIQKLFISAATRDVWRIRDLDRLSDWQSGKAILIGDAAHAVTPHFGTGCNTAIEDGEALGYFFRDITSAAQIPAALQSFKALRMPRAHIIQFASRHVGERLSEEERENAGQFDLKAFVAKTSGYTSAEDAWKALGVGH</sequence>